<name>A0A1E1K920_9HELO</name>
<keyword evidence="3" id="KW-1185">Reference proteome</keyword>
<dbReference type="Proteomes" id="UP000178912">
    <property type="component" value="Unassembled WGS sequence"/>
</dbReference>
<gene>
    <name evidence="2" type="ORF">RAG0_04540</name>
</gene>
<sequence>MKQPDHDVPSESTYRKWQRAVVQLQQVSTRSLGDSRASSFCARTHSETPGLSCAALHGTALHGAATRDISIRLQANPMKQHERSPPLTKRKPSQAELSSRCARSIG</sequence>
<evidence type="ECO:0000256" key="1">
    <source>
        <dbReference type="SAM" id="MobiDB-lite"/>
    </source>
</evidence>
<dbReference type="AlphaFoldDB" id="A0A1E1K920"/>
<dbReference type="EMBL" id="FJUX01000019">
    <property type="protein sequence ID" value="CZS94586.1"/>
    <property type="molecule type" value="Genomic_DNA"/>
</dbReference>
<evidence type="ECO:0000313" key="3">
    <source>
        <dbReference type="Proteomes" id="UP000178912"/>
    </source>
</evidence>
<proteinExistence type="predicted"/>
<organism evidence="2 3">
    <name type="scientific">Rhynchosporium agropyri</name>
    <dbReference type="NCBI Taxonomy" id="914238"/>
    <lineage>
        <taxon>Eukaryota</taxon>
        <taxon>Fungi</taxon>
        <taxon>Dikarya</taxon>
        <taxon>Ascomycota</taxon>
        <taxon>Pezizomycotina</taxon>
        <taxon>Leotiomycetes</taxon>
        <taxon>Helotiales</taxon>
        <taxon>Ploettnerulaceae</taxon>
        <taxon>Rhynchosporium</taxon>
    </lineage>
</organism>
<evidence type="ECO:0000313" key="2">
    <source>
        <dbReference type="EMBL" id="CZS94586.1"/>
    </source>
</evidence>
<protein>
    <submittedName>
        <fullName evidence="2">Uncharacterized protein</fullName>
    </submittedName>
</protein>
<feature type="region of interest" description="Disordered" evidence="1">
    <location>
        <begin position="76"/>
        <end position="106"/>
    </location>
</feature>
<reference evidence="3" key="1">
    <citation type="submission" date="2016-03" db="EMBL/GenBank/DDBJ databases">
        <authorList>
            <person name="Guldener U."/>
        </authorList>
    </citation>
    <scope>NUCLEOTIDE SEQUENCE [LARGE SCALE GENOMIC DNA]</scope>
    <source>
        <strain evidence="3">04CH-RAC-A.6.1</strain>
    </source>
</reference>
<accession>A0A1E1K920</accession>